<comment type="similarity">
    <text evidence="3">Belongs to the multicopper oxidase family.</text>
</comment>
<evidence type="ECO:0000313" key="14">
    <source>
        <dbReference type="EMBL" id="PIR86150.1"/>
    </source>
</evidence>
<evidence type="ECO:0000256" key="9">
    <source>
        <dbReference type="ARBA" id="ARBA00023002"/>
    </source>
</evidence>
<dbReference type="InterPro" id="IPR045087">
    <property type="entry name" value="Cu-oxidase_fam"/>
</dbReference>
<dbReference type="GO" id="GO:0050421">
    <property type="term" value="F:nitrite reductase (NO-forming) activity"/>
    <property type="evidence" value="ECO:0007669"/>
    <property type="project" value="UniProtKB-EC"/>
</dbReference>
<evidence type="ECO:0000256" key="4">
    <source>
        <dbReference type="ARBA" id="ARBA00011233"/>
    </source>
</evidence>
<evidence type="ECO:0000256" key="5">
    <source>
        <dbReference type="ARBA" id="ARBA00011882"/>
    </source>
</evidence>
<organism evidence="14 15">
    <name type="scientific">Candidatus Kaiserbacteria bacterium CG10_big_fil_rev_8_21_14_0_10_44_10</name>
    <dbReference type="NCBI Taxonomy" id="1974606"/>
    <lineage>
        <taxon>Bacteria</taxon>
        <taxon>Candidatus Kaiseribacteriota</taxon>
    </lineage>
</organism>
<evidence type="ECO:0000313" key="15">
    <source>
        <dbReference type="Proteomes" id="UP000229612"/>
    </source>
</evidence>
<comment type="cofactor">
    <cofactor evidence="1 12">
        <name>Cu(+)</name>
        <dbReference type="ChEBI" id="CHEBI:49552"/>
    </cofactor>
</comment>
<protein>
    <recommendedName>
        <fullName evidence="6">Copper-containing nitrite reductase</fullName>
        <ecNumber evidence="5">1.7.2.1</ecNumber>
    </recommendedName>
</protein>
<feature type="binding site" description="type 1 copper site" evidence="12">
    <location>
        <position position="112"/>
    </location>
    <ligand>
        <name>Cu cation</name>
        <dbReference type="ChEBI" id="CHEBI:23378"/>
        <label>1</label>
    </ligand>
</feature>
<dbReference type="EMBL" id="PFBG01000006">
    <property type="protein sequence ID" value="PIR86150.1"/>
    <property type="molecule type" value="Genomic_DNA"/>
</dbReference>
<comment type="catalytic activity">
    <reaction evidence="11">
        <text>nitric oxide + Fe(III)-[cytochrome c] + H2O = Fe(II)-[cytochrome c] + nitrite + 2 H(+)</text>
        <dbReference type="Rhea" id="RHEA:15233"/>
        <dbReference type="Rhea" id="RHEA-COMP:10350"/>
        <dbReference type="Rhea" id="RHEA-COMP:14399"/>
        <dbReference type="ChEBI" id="CHEBI:15377"/>
        <dbReference type="ChEBI" id="CHEBI:15378"/>
        <dbReference type="ChEBI" id="CHEBI:16301"/>
        <dbReference type="ChEBI" id="CHEBI:16480"/>
        <dbReference type="ChEBI" id="CHEBI:29033"/>
        <dbReference type="ChEBI" id="CHEBI:29034"/>
        <dbReference type="EC" id="1.7.2.1"/>
    </reaction>
</comment>
<gene>
    <name evidence="14" type="primary">nirK</name>
    <name evidence="14" type="ORF">COU14_00570</name>
</gene>
<feature type="binding site" description="type 1 copper site" evidence="12">
    <location>
        <position position="107"/>
    </location>
    <ligand>
        <name>Cu cation</name>
        <dbReference type="ChEBI" id="CHEBI:23378"/>
        <label>1</label>
    </ligand>
</feature>
<dbReference type="Gene3D" id="2.60.40.420">
    <property type="entry name" value="Cupredoxins - blue copper proteins"/>
    <property type="match status" value="2"/>
</dbReference>
<dbReference type="SUPFAM" id="SSF49503">
    <property type="entry name" value="Cupredoxins"/>
    <property type="match status" value="2"/>
</dbReference>
<feature type="binding site" description="type 1 copper site" evidence="12">
    <location>
        <position position="302"/>
    </location>
    <ligand>
        <name>Cu cation</name>
        <dbReference type="ChEBI" id="CHEBI:23378"/>
        <label>1</label>
    </ligand>
</feature>
<proteinExistence type="inferred from homology"/>
<dbReference type="InterPro" id="IPR008972">
    <property type="entry name" value="Cupredoxin"/>
</dbReference>
<comment type="cofactor">
    <cofactor evidence="2 12">
        <name>Cu(2+)</name>
        <dbReference type="ChEBI" id="CHEBI:29036"/>
    </cofactor>
</comment>
<evidence type="ECO:0000259" key="13">
    <source>
        <dbReference type="Pfam" id="PF07732"/>
    </source>
</evidence>
<dbReference type="AlphaFoldDB" id="A0A2H0UIF0"/>
<dbReference type="PANTHER" id="PTHR11709:SF394">
    <property type="entry name" value="FI03373P-RELATED"/>
    <property type="match status" value="1"/>
</dbReference>
<evidence type="ECO:0000256" key="2">
    <source>
        <dbReference type="ARBA" id="ARBA00001973"/>
    </source>
</evidence>
<keyword evidence="7 12" id="KW-0479">Metal-binding</keyword>
<dbReference type="Pfam" id="PF07732">
    <property type="entry name" value="Cu-oxidase_3"/>
    <property type="match status" value="1"/>
</dbReference>
<reference evidence="15" key="1">
    <citation type="submission" date="2017-09" db="EMBL/GenBank/DDBJ databases">
        <title>Depth-based differentiation of microbial function through sediment-hosted aquifers and enrichment of novel symbionts in the deep terrestrial subsurface.</title>
        <authorList>
            <person name="Probst A.J."/>
            <person name="Ladd B."/>
            <person name="Jarett J.K."/>
            <person name="Geller-Mcgrath D.E."/>
            <person name="Sieber C.M.K."/>
            <person name="Emerson J.B."/>
            <person name="Anantharaman K."/>
            <person name="Thomas B.C."/>
            <person name="Malmstrom R."/>
            <person name="Stieglmeier M."/>
            <person name="Klingl A."/>
            <person name="Woyke T."/>
            <person name="Ryan C.M."/>
            <person name="Banfield J.F."/>
        </authorList>
    </citation>
    <scope>NUCLEOTIDE SEQUENCE [LARGE SCALE GENOMIC DNA]</scope>
</reference>
<comment type="caution">
    <text evidence="14">The sequence shown here is derived from an EMBL/GenBank/DDBJ whole genome shotgun (WGS) entry which is preliminary data.</text>
</comment>
<dbReference type="CDD" id="cd04208">
    <property type="entry name" value="CuRO_2_CuNIR"/>
    <property type="match status" value="1"/>
</dbReference>
<dbReference type="FunFam" id="2.60.40.420:FF:000093">
    <property type="entry name" value="Copper-containing nitrite reductase"/>
    <property type="match status" value="1"/>
</dbReference>
<comment type="subunit">
    <text evidence="4">Homotrimer.</text>
</comment>
<evidence type="ECO:0000256" key="8">
    <source>
        <dbReference type="ARBA" id="ARBA00022737"/>
    </source>
</evidence>
<dbReference type="GO" id="GO:0005507">
    <property type="term" value="F:copper ion binding"/>
    <property type="evidence" value="ECO:0007669"/>
    <property type="project" value="InterPro"/>
</dbReference>
<feature type="binding site" description="type 1 copper site" evidence="12">
    <location>
        <position position="147"/>
    </location>
    <ligand>
        <name>Cu cation</name>
        <dbReference type="ChEBI" id="CHEBI:23378"/>
        <label>1</label>
    </ligand>
</feature>
<keyword evidence="9" id="KW-0560">Oxidoreductase</keyword>
<evidence type="ECO:0000256" key="3">
    <source>
        <dbReference type="ARBA" id="ARBA00010609"/>
    </source>
</evidence>
<evidence type="ECO:0000256" key="1">
    <source>
        <dbReference type="ARBA" id="ARBA00001960"/>
    </source>
</evidence>
<dbReference type="InterPro" id="IPR011707">
    <property type="entry name" value="Cu-oxidase-like_N"/>
</dbReference>
<evidence type="ECO:0000256" key="10">
    <source>
        <dbReference type="ARBA" id="ARBA00023008"/>
    </source>
</evidence>
<keyword evidence="10 12" id="KW-0186">Copper</keyword>
<sequence length="338" mass="36311">MTTYGPGDGPVLPFGNMLTFFRQVDELERVENIARDPNEVPPPTNRNEPAVVDIELTTKEVVAEMAPGVYFNYWTFDGQVPGPMLRVRVGDTVRLTLKNDESSLHHHNIDLHAVTGPGGGAAVTSVAPGESKTVTFKALNAGIFVYHCAYPNMANHMAHGMYGLILVEPEEGLPPVDKEFYVMQGEFYSKGGLGNKGIQVFDAVDMLDGKPSYVVFNGKTGGTVGNMTAKVGETVRMFVGNGGVNLISSFHMVGEIFDQVYPEGAIGSEPHRNIQTTLVPAGGASIVEFGLQIPGQYVMVDHALARTDRGAWGTLTVTGMASSTIYDGIFNNSSNNGH</sequence>
<evidence type="ECO:0000256" key="12">
    <source>
        <dbReference type="PIRSR" id="PIRSR601287-1"/>
    </source>
</evidence>
<dbReference type="InterPro" id="IPR001287">
    <property type="entry name" value="NO2-reductase_Cu"/>
</dbReference>
<name>A0A2H0UIF0_9BACT</name>
<dbReference type="PRINTS" id="PR00695">
    <property type="entry name" value="CUNO2RDTASE"/>
</dbReference>
<evidence type="ECO:0000256" key="7">
    <source>
        <dbReference type="ARBA" id="ARBA00022723"/>
    </source>
</evidence>
<feature type="binding site" description="type 1 copper site" evidence="12">
    <location>
        <position position="148"/>
    </location>
    <ligand>
        <name>Cu cation</name>
        <dbReference type="ChEBI" id="CHEBI:23378"/>
        <label>1</label>
    </ligand>
</feature>
<keyword evidence="8" id="KW-0677">Repeat</keyword>
<feature type="binding site" description="type 1 copper site" evidence="12">
    <location>
        <position position="156"/>
    </location>
    <ligand>
        <name>Cu cation</name>
        <dbReference type="ChEBI" id="CHEBI:23378"/>
        <label>1</label>
    </ligand>
</feature>
<dbReference type="Proteomes" id="UP000229612">
    <property type="component" value="Unassembled WGS sequence"/>
</dbReference>
<dbReference type="PANTHER" id="PTHR11709">
    <property type="entry name" value="MULTI-COPPER OXIDASE"/>
    <property type="match status" value="1"/>
</dbReference>
<evidence type="ECO:0000256" key="11">
    <source>
        <dbReference type="ARBA" id="ARBA00049340"/>
    </source>
</evidence>
<feature type="domain" description="Plastocyanin-like" evidence="13">
    <location>
        <begin position="68"/>
        <end position="171"/>
    </location>
</feature>
<dbReference type="NCBIfam" id="TIGR02376">
    <property type="entry name" value="Cu_nitrite_red"/>
    <property type="match status" value="1"/>
</dbReference>
<dbReference type="EC" id="1.7.2.1" evidence="5"/>
<evidence type="ECO:0000256" key="6">
    <source>
        <dbReference type="ARBA" id="ARBA00017290"/>
    </source>
</evidence>
<dbReference type="CDD" id="cd11020">
    <property type="entry name" value="CuRO_1_CuNIR"/>
    <property type="match status" value="1"/>
</dbReference>
<accession>A0A2H0UIF0</accession>
<feature type="binding site" description="type 1 copper site" evidence="12">
    <location>
        <position position="161"/>
    </location>
    <ligand>
        <name>Cu cation</name>
        <dbReference type="ChEBI" id="CHEBI:23378"/>
        <label>1</label>
    </ligand>
</feature>